<sequence>MRKTTKQGNRNTDESCGSGAEKSRRTSSGPVWNSGKGEGRFTDSGRPTMIGGSTPDWLYPSTIPAPRWDFRPQQIELSTFEGENPDGFILKAERYFAIHSYYEL</sequence>
<organism evidence="2 3">
    <name type="scientific">Lithospermum erythrorhizon</name>
    <name type="common">Purple gromwell</name>
    <name type="synonym">Lithospermum officinale var. erythrorhizon</name>
    <dbReference type="NCBI Taxonomy" id="34254"/>
    <lineage>
        <taxon>Eukaryota</taxon>
        <taxon>Viridiplantae</taxon>
        <taxon>Streptophyta</taxon>
        <taxon>Embryophyta</taxon>
        <taxon>Tracheophyta</taxon>
        <taxon>Spermatophyta</taxon>
        <taxon>Magnoliopsida</taxon>
        <taxon>eudicotyledons</taxon>
        <taxon>Gunneridae</taxon>
        <taxon>Pentapetalae</taxon>
        <taxon>asterids</taxon>
        <taxon>lamiids</taxon>
        <taxon>Boraginales</taxon>
        <taxon>Boraginaceae</taxon>
        <taxon>Boraginoideae</taxon>
        <taxon>Lithospermeae</taxon>
        <taxon>Lithospermum</taxon>
    </lineage>
</organism>
<dbReference type="Proteomes" id="UP001454036">
    <property type="component" value="Unassembled WGS sequence"/>
</dbReference>
<evidence type="ECO:0000256" key="1">
    <source>
        <dbReference type="SAM" id="MobiDB-lite"/>
    </source>
</evidence>
<dbReference type="AlphaFoldDB" id="A0AAV3R180"/>
<evidence type="ECO:0000313" key="3">
    <source>
        <dbReference type="Proteomes" id="UP001454036"/>
    </source>
</evidence>
<comment type="caution">
    <text evidence="2">The sequence shown here is derived from an EMBL/GenBank/DDBJ whole genome shotgun (WGS) entry which is preliminary data.</text>
</comment>
<gene>
    <name evidence="2" type="ORF">LIER_40649</name>
</gene>
<accession>A0AAV3R180</accession>
<evidence type="ECO:0000313" key="2">
    <source>
        <dbReference type="EMBL" id="GAA0168842.1"/>
    </source>
</evidence>
<keyword evidence="3" id="KW-1185">Reference proteome</keyword>
<reference evidence="2 3" key="1">
    <citation type="submission" date="2024-01" db="EMBL/GenBank/DDBJ databases">
        <title>The complete chloroplast genome sequence of Lithospermum erythrorhizon: insights into the phylogenetic relationship among Boraginaceae species and the maternal lineages of purple gromwells.</title>
        <authorList>
            <person name="Okada T."/>
            <person name="Watanabe K."/>
        </authorList>
    </citation>
    <scope>NUCLEOTIDE SEQUENCE [LARGE SCALE GENOMIC DNA]</scope>
</reference>
<feature type="region of interest" description="Disordered" evidence="1">
    <location>
        <begin position="1"/>
        <end position="56"/>
    </location>
</feature>
<proteinExistence type="predicted"/>
<protein>
    <submittedName>
        <fullName evidence="2">Uncharacterized protein</fullName>
    </submittedName>
</protein>
<feature type="compositionally biased region" description="Polar residues" evidence="1">
    <location>
        <begin position="1"/>
        <end position="10"/>
    </location>
</feature>
<dbReference type="EMBL" id="BAABME010023797">
    <property type="protein sequence ID" value="GAA0168842.1"/>
    <property type="molecule type" value="Genomic_DNA"/>
</dbReference>
<name>A0AAV3R180_LITER</name>